<feature type="compositionally biased region" description="Acidic residues" evidence="3">
    <location>
        <begin position="320"/>
        <end position="340"/>
    </location>
</feature>
<evidence type="ECO:0000259" key="5">
    <source>
        <dbReference type="PROSITE" id="PS50158"/>
    </source>
</evidence>
<keyword evidence="1" id="KW-0479">Metal-binding</keyword>
<comment type="caution">
    <text evidence="8">The sequence shown here is derived from an EMBL/GenBank/DDBJ whole genome shotgun (WGS) entry which is preliminary data.</text>
</comment>
<reference evidence="8" key="1">
    <citation type="submission" date="2023-07" db="EMBL/GenBank/DDBJ databases">
        <title>draft genome sequence of fig (Ficus carica).</title>
        <authorList>
            <person name="Takahashi T."/>
            <person name="Nishimura K."/>
        </authorList>
    </citation>
    <scope>NUCLEOTIDE SEQUENCE</scope>
</reference>
<keyword evidence="4" id="KW-0812">Transmembrane</keyword>
<feature type="coiled-coil region" evidence="2">
    <location>
        <begin position="365"/>
        <end position="392"/>
    </location>
</feature>
<proteinExistence type="predicted"/>
<dbReference type="SMART" id="SM00343">
    <property type="entry name" value="ZnF_C2HC"/>
    <property type="match status" value="1"/>
</dbReference>
<evidence type="ECO:0000256" key="2">
    <source>
        <dbReference type="SAM" id="Coils"/>
    </source>
</evidence>
<evidence type="ECO:0000313" key="9">
    <source>
        <dbReference type="EMBL" id="GMN68880.1"/>
    </source>
</evidence>
<feature type="region of interest" description="Disordered" evidence="3">
    <location>
        <begin position="731"/>
        <end position="753"/>
    </location>
</feature>
<evidence type="ECO:0000313" key="7">
    <source>
        <dbReference type="EMBL" id="GMN68870.1"/>
    </source>
</evidence>
<dbReference type="EMBL" id="BTGU01000715">
    <property type="protein sequence ID" value="GMN68869.1"/>
    <property type="molecule type" value="Genomic_DNA"/>
</dbReference>
<evidence type="ECO:0000256" key="4">
    <source>
        <dbReference type="SAM" id="Phobius"/>
    </source>
</evidence>
<feature type="domain" description="CCHC-type" evidence="5">
    <location>
        <begin position="717"/>
        <end position="732"/>
    </location>
</feature>
<name>A0AA88EHQ7_FICCA</name>
<keyword evidence="2" id="KW-0175">Coiled coil</keyword>
<dbReference type="GO" id="GO:0003676">
    <property type="term" value="F:nucleic acid binding"/>
    <property type="evidence" value="ECO:0007669"/>
    <property type="project" value="InterPro"/>
</dbReference>
<dbReference type="InterPro" id="IPR005162">
    <property type="entry name" value="Retrotrans_gag_dom"/>
</dbReference>
<feature type="compositionally biased region" description="Acidic residues" evidence="3">
    <location>
        <begin position="273"/>
        <end position="304"/>
    </location>
</feature>
<dbReference type="EMBL" id="BTGU01000718">
    <property type="protein sequence ID" value="GMN68880.1"/>
    <property type="molecule type" value="Genomic_DNA"/>
</dbReference>
<evidence type="ECO:0000313" key="8">
    <source>
        <dbReference type="EMBL" id="GMN68879.1"/>
    </source>
</evidence>
<evidence type="ECO:0000256" key="3">
    <source>
        <dbReference type="SAM" id="MobiDB-lite"/>
    </source>
</evidence>
<sequence>MRLQWPRFLTKPEPEVPRTPARPEYNIRQCPDEGQLNFGHNIHEQGKYNSAYSISFVVYTCLIMYVCMSYCVVSRDRTVVLAERKLTVLRLCCRYDIMDPERVEEDREAVTSFYESFPLVFDGTRRTVSLAAWLYDMELIFRTSHIQARLQVSLASRCLRADARLWWMTIGKQAMPECTWGHFRSLVIGRYGPIPAEGADAPPRDPEIYQDMHHERYYQYMEFWRAYPAESMGHYCRRFQEAKLPHIPQDIPSPGLQALVILRWPGRAGAPADDVDEPEPVYEPEPIYEQEPVYEPEPVEEPEPVYEPGPVSPEDPMAADQEDPEEIPIDDGDGDADSDAASEKMVRPRRTIPVNPPVPDLATVVANLQRQLLEQQQETNRLREQIAQMNQRPQVDEVPPPVHQAPPAYQVPPVVPPVPEVQPEIPMAPVGGQVNVQPVREDLLYERFRRMKAPEFEGPTDPIAADNWLIDIQVILDFMRLTKQEKVLCASFALRKDARHWWMTVQMRRDVLAMDWQDFVTEFCAMYYNAEILAAQQDEFTSLQQGSMTVMEAVQKFEQLARLCPELVPTEREKVRRMMKMFRTDISKQVSAGSSPPTLVSDCVSRAIRAEYWINRDKEARAQIFKARKEEKAVVKQTQPRQSSESNQKGQTSGPAQNSKQFGRNKRKGNFSGQGQQRNFPPKRNNRGIEGSNTDFPQCAKCGKKHTGVCRMGTNACYLCGKEGHYARNCNQNPQNQNQNQSLPRPSRNTGGS</sequence>
<keyword evidence="10" id="KW-1185">Reference proteome</keyword>
<keyword evidence="4" id="KW-1133">Transmembrane helix</keyword>
<dbReference type="EMBL" id="BTGU01000716">
    <property type="protein sequence ID" value="GMN68870.1"/>
    <property type="molecule type" value="Genomic_DNA"/>
</dbReference>
<feature type="region of interest" description="Disordered" evidence="3">
    <location>
        <begin position="270"/>
        <end position="358"/>
    </location>
</feature>
<dbReference type="Pfam" id="PF03732">
    <property type="entry name" value="Retrotrans_gag"/>
    <property type="match status" value="1"/>
</dbReference>
<accession>A0AA88EHQ7</accession>
<evidence type="ECO:0000313" key="10">
    <source>
        <dbReference type="Proteomes" id="UP001187192"/>
    </source>
</evidence>
<dbReference type="GO" id="GO:0008270">
    <property type="term" value="F:zinc ion binding"/>
    <property type="evidence" value="ECO:0007669"/>
    <property type="project" value="UniProtKB-KW"/>
</dbReference>
<dbReference type="Pfam" id="PF00098">
    <property type="entry name" value="zf-CCHC"/>
    <property type="match status" value="1"/>
</dbReference>
<keyword evidence="1" id="KW-0862">Zinc</keyword>
<dbReference type="PROSITE" id="PS50158">
    <property type="entry name" value="ZF_CCHC"/>
    <property type="match status" value="1"/>
</dbReference>
<evidence type="ECO:0000313" key="6">
    <source>
        <dbReference type="EMBL" id="GMN68869.1"/>
    </source>
</evidence>
<dbReference type="PANTHER" id="PTHR34482:SF47">
    <property type="entry name" value="CCHC-TYPE DOMAIN-CONTAINING PROTEIN"/>
    <property type="match status" value="1"/>
</dbReference>
<dbReference type="Proteomes" id="UP001187192">
    <property type="component" value="Unassembled WGS sequence"/>
</dbReference>
<dbReference type="AlphaFoldDB" id="A0AA88EHQ7"/>
<evidence type="ECO:0000256" key="1">
    <source>
        <dbReference type="PROSITE-ProRule" id="PRU00047"/>
    </source>
</evidence>
<keyword evidence="1" id="KW-0863">Zinc-finger</keyword>
<feature type="region of interest" description="Disordered" evidence="3">
    <location>
        <begin position="632"/>
        <end position="697"/>
    </location>
</feature>
<keyword evidence="4" id="KW-0472">Membrane</keyword>
<dbReference type="PANTHER" id="PTHR34482">
    <property type="entry name" value="DNA DAMAGE-INDUCIBLE PROTEIN 1-LIKE"/>
    <property type="match status" value="1"/>
</dbReference>
<feature type="compositionally biased region" description="Polar residues" evidence="3">
    <location>
        <begin position="636"/>
        <end position="662"/>
    </location>
</feature>
<dbReference type="InterPro" id="IPR001878">
    <property type="entry name" value="Znf_CCHC"/>
</dbReference>
<organism evidence="8 10">
    <name type="scientific">Ficus carica</name>
    <name type="common">Common fig</name>
    <dbReference type="NCBI Taxonomy" id="3494"/>
    <lineage>
        <taxon>Eukaryota</taxon>
        <taxon>Viridiplantae</taxon>
        <taxon>Streptophyta</taxon>
        <taxon>Embryophyta</taxon>
        <taxon>Tracheophyta</taxon>
        <taxon>Spermatophyta</taxon>
        <taxon>Magnoliopsida</taxon>
        <taxon>eudicotyledons</taxon>
        <taxon>Gunneridae</taxon>
        <taxon>Pentapetalae</taxon>
        <taxon>rosids</taxon>
        <taxon>fabids</taxon>
        <taxon>Rosales</taxon>
        <taxon>Moraceae</taxon>
        <taxon>Ficeae</taxon>
        <taxon>Ficus</taxon>
    </lineage>
</organism>
<feature type="transmembrane region" description="Helical" evidence="4">
    <location>
        <begin position="51"/>
        <end position="73"/>
    </location>
</feature>
<feature type="compositionally biased region" description="Low complexity" evidence="3">
    <location>
        <begin position="731"/>
        <end position="741"/>
    </location>
</feature>
<protein>
    <recommendedName>
        <fullName evidence="5">CCHC-type domain-containing protein</fullName>
    </recommendedName>
</protein>
<gene>
    <name evidence="6" type="ORF">TIFTF001_037916</name>
    <name evidence="7" type="ORF">TIFTF001_037924</name>
    <name evidence="8" type="ORF">TIFTF001_037926</name>
    <name evidence="9" type="ORF">TIFTF001_037934</name>
</gene>
<feature type="compositionally biased region" description="Polar residues" evidence="3">
    <location>
        <begin position="742"/>
        <end position="753"/>
    </location>
</feature>
<dbReference type="EMBL" id="BTGU01000717">
    <property type="protein sequence ID" value="GMN68879.1"/>
    <property type="molecule type" value="Genomic_DNA"/>
</dbReference>
<dbReference type="Gene3D" id="4.10.60.10">
    <property type="entry name" value="Zinc finger, CCHC-type"/>
    <property type="match status" value="1"/>
</dbReference>